<protein>
    <submittedName>
        <fullName evidence="1">Uncharacterized protein</fullName>
    </submittedName>
</protein>
<dbReference type="Proteomes" id="UP000035489">
    <property type="component" value="Unassembled WGS sequence"/>
</dbReference>
<gene>
    <name evidence="1" type="ORF">AA309_30680</name>
</gene>
<keyword evidence="2" id="KW-1185">Reference proteome</keyword>
<evidence type="ECO:0000313" key="2">
    <source>
        <dbReference type="Proteomes" id="UP000035489"/>
    </source>
</evidence>
<comment type="caution">
    <text evidence="1">The sequence shown here is derived from an EMBL/GenBank/DDBJ whole genome shotgun (WGS) entry which is preliminary data.</text>
</comment>
<organism evidence="1 2">
    <name type="scientific">Microvirga vignae</name>
    <dbReference type="NCBI Taxonomy" id="1225564"/>
    <lineage>
        <taxon>Bacteria</taxon>
        <taxon>Pseudomonadati</taxon>
        <taxon>Pseudomonadota</taxon>
        <taxon>Alphaproteobacteria</taxon>
        <taxon>Hyphomicrobiales</taxon>
        <taxon>Methylobacteriaceae</taxon>
        <taxon>Microvirga</taxon>
    </lineage>
</organism>
<reference evidence="1 2" key="1">
    <citation type="submission" date="2015-05" db="EMBL/GenBank/DDBJ databases">
        <title>Draft genome sequence of Microvirga vignae strain BR3299, a novel nitrogen fixing bacteria isolated from Brazil semi-aired region.</title>
        <authorList>
            <person name="Zilli J.E."/>
            <person name="Passos S.R."/>
            <person name="Leite J."/>
            <person name="Baldani J.I."/>
            <person name="Xavier G.R."/>
            <person name="Rumjaneck N.G."/>
            <person name="Simoes-Araujo J.L."/>
        </authorList>
    </citation>
    <scope>NUCLEOTIDE SEQUENCE [LARGE SCALE GENOMIC DNA]</scope>
    <source>
        <strain evidence="1 2">BR3299</strain>
    </source>
</reference>
<sequence>MKGAAAMPRYFFHHRIGDRMMWDRVGCELPDLGMVPDPDGAMMLWMEMIEGGLQPDQILIITDEVGKVLFVTAR</sequence>
<dbReference type="PATRIC" id="fig|1225564.3.peg.923"/>
<dbReference type="AlphaFoldDB" id="A0A0H1R417"/>
<name>A0A0H1R417_9HYPH</name>
<accession>A0A0H1R417</accession>
<evidence type="ECO:0000313" key="1">
    <source>
        <dbReference type="EMBL" id="KLK89561.1"/>
    </source>
</evidence>
<dbReference type="EMBL" id="LCYG01000139">
    <property type="protein sequence ID" value="KLK89561.1"/>
    <property type="molecule type" value="Genomic_DNA"/>
</dbReference>
<proteinExistence type="predicted"/>